<keyword evidence="2" id="KW-1185">Reference proteome</keyword>
<dbReference type="AlphaFoldDB" id="A0AAD7VBR1"/>
<dbReference type="InterPro" id="IPR049916">
    <property type="entry name" value="WDR72-like"/>
</dbReference>
<protein>
    <submittedName>
        <fullName evidence="1">Uncharacterized protein</fullName>
    </submittedName>
</protein>
<reference evidence="1 2" key="1">
    <citation type="submission" date="2023-03" db="EMBL/GenBank/DDBJ databases">
        <title>Genome sequence of Lichtheimia ornata CBS 291.66.</title>
        <authorList>
            <person name="Mohabir J.T."/>
            <person name="Shea T.P."/>
            <person name="Kurbessoian T."/>
            <person name="Berby B."/>
            <person name="Fontaine J."/>
            <person name="Livny J."/>
            <person name="Gnirke A."/>
            <person name="Stajich J.E."/>
            <person name="Cuomo C.A."/>
        </authorList>
    </citation>
    <scope>NUCLEOTIDE SEQUENCE [LARGE SCALE GENOMIC DNA]</scope>
    <source>
        <strain evidence="1">CBS 291.66</strain>
    </source>
</reference>
<dbReference type="EMBL" id="JARTCD010000004">
    <property type="protein sequence ID" value="KAJ8662575.1"/>
    <property type="molecule type" value="Genomic_DNA"/>
</dbReference>
<comment type="caution">
    <text evidence="1">The sequence shown here is derived from an EMBL/GenBank/DDBJ whole genome shotgun (WGS) entry which is preliminary data.</text>
</comment>
<dbReference type="PANTHER" id="PTHR44099">
    <property type="entry name" value="RABCONNECTIN-3B, ISOFORM A"/>
    <property type="match status" value="1"/>
</dbReference>
<dbReference type="PANTHER" id="PTHR44099:SF4">
    <property type="entry name" value="RABCONNECTIN-3B, ISOFORM A"/>
    <property type="match status" value="1"/>
</dbReference>
<dbReference type="Proteomes" id="UP001234581">
    <property type="component" value="Unassembled WGS sequence"/>
</dbReference>
<name>A0AAD7VBR1_9FUNG</name>
<dbReference type="Gene3D" id="2.130.10.10">
    <property type="entry name" value="YVTN repeat-like/Quinoprotein amine dehydrogenase"/>
    <property type="match status" value="1"/>
</dbReference>
<dbReference type="InterPro" id="IPR001680">
    <property type="entry name" value="WD40_rpt"/>
</dbReference>
<dbReference type="GeneID" id="83208954"/>
<organism evidence="1 2">
    <name type="scientific">Lichtheimia ornata</name>
    <dbReference type="NCBI Taxonomy" id="688661"/>
    <lineage>
        <taxon>Eukaryota</taxon>
        <taxon>Fungi</taxon>
        <taxon>Fungi incertae sedis</taxon>
        <taxon>Mucoromycota</taxon>
        <taxon>Mucoromycotina</taxon>
        <taxon>Mucoromycetes</taxon>
        <taxon>Mucorales</taxon>
        <taxon>Lichtheimiaceae</taxon>
        <taxon>Lichtheimia</taxon>
    </lineage>
</organism>
<evidence type="ECO:0000313" key="2">
    <source>
        <dbReference type="Proteomes" id="UP001234581"/>
    </source>
</evidence>
<evidence type="ECO:0000313" key="1">
    <source>
        <dbReference type="EMBL" id="KAJ8662575.1"/>
    </source>
</evidence>
<dbReference type="SUPFAM" id="SSF50978">
    <property type="entry name" value="WD40 repeat-like"/>
    <property type="match status" value="1"/>
</dbReference>
<dbReference type="RefSeq" id="XP_058347488.1">
    <property type="nucleotide sequence ID" value="XM_058481631.1"/>
</dbReference>
<dbReference type="GO" id="GO:0005737">
    <property type="term" value="C:cytoplasm"/>
    <property type="evidence" value="ECO:0007669"/>
    <property type="project" value="TreeGrafter"/>
</dbReference>
<dbReference type="InterPro" id="IPR036322">
    <property type="entry name" value="WD40_repeat_dom_sf"/>
</dbReference>
<dbReference type="SMART" id="SM00320">
    <property type="entry name" value="WD40"/>
    <property type="match status" value="2"/>
</dbReference>
<dbReference type="InterPro" id="IPR015943">
    <property type="entry name" value="WD40/YVTN_repeat-like_dom_sf"/>
</dbReference>
<sequence>MASTISWPLVVWHNFSNPTTTCVTCSYPNVYAGQRDGHIWVYTMHNAEQLQYKLLLVGHRAPIAALCVIKGGQRANDLSATSDDILVSASEDGEIAQWNASDGRCLGVNAKGFLGVPTDLKLFSQAKDRYIFCSGQSNEINILNATTLEVVRVWGSHPNWVTCADFYDPAAKRSRLVTVTMDGKLDIWDFDVAGQVIFKDRSSENQPRLIKETTSDRVIGLKSCPFYHGLCMVLTRKNAIIFVLRDSAFVPEVTIPTEPGTSWSSAEFCKGNKLLLWAQNGKIFEYYLKPPAGVDPGRMAQDENQLYYSVSLMHTYYFDTNGKKWDMDEE</sequence>
<accession>A0AAD7VBR1</accession>
<gene>
    <name evidence="1" type="ORF">O0I10_001536</name>
</gene>
<proteinExistence type="predicted"/>